<keyword evidence="2" id="KW-1185">Reference proteome</keyword>
<proteinExistence type="predicted"/>
<dbReference type="Gene3D" id="3.40.630.30">
    <property type="match status" value="1"/>
</dbReference>
<dbReference type="RefSeq" id="WP_284202723.1">
    <property type="nucleotide sequence ID" value="NZ_BSPQ01000001.1"/>
</dbReference>
<name>A0ABQ6DXA9_9GAMM</name>
<dbReference type="Proteomes" id="UP001157353">
    <property type="component" value="Unassembled WGS sequence"/>
</dbReference>
<gene>
    <name evidence="1" type="ORF">GCM10007916_06770</name>
</gene>
<dbReference type="EMBL" id="BSPQ01000001">
    <property type="protein sequence ID" value="GLS89610.1"/>
    <property type="molecule type" value="Genomic_DNA"/>
</dbReference>
<comment type="caution">
    <text evidence="1">The sequence shown here is derived from an EMBL/GenBank/DDBJ whole genome shotgun (WGS) entry which is preliminary data.</text>
</comment>
<protein>
    <recommendedName>
        <fullName evidence="3">GNAT family N-acetyltransferase</fullName>
    </recommendedName>
</protein>
<organism evidence="1 2">
    <name type="scientific">Psychromonas marina</name>
    <dbReference type="NCBI Taxonomy" id="88364"/>
    <lineage>
        <taxon>Bacteria</taxon>
        <taxon>Pseudomonadati</taxon>
        <taxon>Pseudomonadota</taxon>
        <taxon>Gammaproteobacteria</taxon>
        <taxon>Alteromonadales</taxon>
        <taxon>Psychromonadaceae</taxon>
        <taxon>Psychromonas</taxon>
    </lineage>
</organism>
<accession>A0ABQ6DXA9</accession>
<evidence type="ECO:0000313" key="1">
    <source>
        <dbReference type="EMBL" id="GLS89610.1"/>
    </source>
</evidence>
<dbReference type="SUPFAM" id="SSF55729">
    <property type="entry name" value="Acyl-CoA N-acyltransferases (Nat)"/>
    <property type="match status" value="1"/>
</dbReference>
<dbReference type="InterPro" id="IPR016181">
    <property type="entry name" value="Acyl_CoA_acyltransferase"/>
</dbReference>
<reference evidence="2" key="1">
    <citation type="journal article" date="2019" name="Int. J. Syst. Evol. Microbiol.">
        <title>The Global Catalogue of Microorganisms (GCM) 10K type strain sequencing project: providing services to taxonomists for standard genome sequencing and annotation.</title>
        <authorList>
            <consortium name="The Broad Institute Genomics Platform"/>
            <consortium name="The Broad Institute Genome Sequencing Center for Infectious Disease"/>
            <person name="Wu L."/>
            <person name="Ma J."/>
        </authorList>
    </citation>
    <scope>NUCLEOTIDE SEQUENCE [LARGE SCALE GENOMIC DNA]</scope>
    <source>
        <strain evidence="2">NBRC 103166</strain>
    </source>
</reference>
<sequence>MPEFIKATIDNIDEIATIHKNAFSKSHFTSFFSLSLLEKYYEFFLEGDSETWLQKNDEGEILGFVVFGENLGNTIKEFKSQYKTEIIKTAVLNPAASISKVLSNVYYRFLSKNDSFDETKSLILSIAVNGKGKGTGSKLLSFVSEYNTKKNLNEVGLYVRADSAYAVNFYLKNEYKIQAYTSGLYYMERVNLSKVE</sequence>
<evidence type="ECO:0000313" key="2">
    <source>
        <dbReference type="Proteomes" id="UP001157353"/>
    </source>
</evidence>
<evidence type="ECO:0008006" key="3">
    <source>
        <dbReference type="Google" id="ProtNLM"/>
    </source>
</evidence>